<feature type="compositionally biased region" description="Low complexity" evidence="1">
    <location>
        <begin position="440"/>
        <end position="450"/>
    </location>
</feature>
<evidence type="ECO:0000256" key="1">
    <source>
        <dbReference type="SAM" id="MobiDB-lite"/>
    </source>
</evidence>
<keyword evidence="3" id="KW-1185">Reference proteome</keyword>
<organism evidence="2">
    <name type="scientific">Mytilinidion resinicola</name>
    <dbReference type="NCBI Taxonomy" id="574789"/>
    <lineage>
        <taxon>Eukaryota</taxon>
        <taxon>Fungi</taxon>
        <taxon>Dikarya</taxon>
        <taxon>Ascomycota</taxon>
        <taxon>Pezizomycotina</taxon>
        <taxon>Dothideomycetes</taxon>
        <taxon>Pleosporomycetidae</taxon>
        <taxon>Mytilinidiales</taxon>
        <taxon>Mytilinidiaceae</taxon>
        <taxon>Mytilinidion</taxon>
    </lineage>
</organism>
<reference evidence="4" key="2">
    <citation type="submission" date="2020-04" db="EMBL/GenBank/DDBJ databases">
        <authorList>
            <consortium name="NCBI Genome Project"/>
        </authorList>
    </citation>
    <scope>NUCLEOTIDE SEQUENCE</scope>
    <source>
        <strain evidence="4">CBS 304.34</strain>
    </source>
</reference>
<feature type="region of interest" description="Disordered" evidence="1">
    <location>
        <begin position="440"/>
        <end position="513"/>
    </location>
</feature>
<dbReference type="EMBL" id="MU003704">
    <property type="protein sequence ID" value="KAF2807739.1"/>
    <property type="molecule type" value="Genomic_DNA"/>
</dbReference>
<dbReference type="RefSeq" id="XP_033574703.1">
    <property type="nucleotide sequence ID" value="XM_033728793.1"/>
</dbReference>
<proteinExistence type="predicted"/>
<dbReference type="OrthoDB" id="409136at2759"/>
<sequence length="513" mass="56624">MATSPSSSGLTAAEGLAGYDTLLYAQSISSSTAHTELHLPSNVSGYAPSLLRSEATPTESSISTGLASRLSGFQLLEEVDGVLEVVGVLELRPNLRSPVYECTFWFLSCCYISADKEEWRTHCASHFRGEEPPKSVQCPLCEEFKTTYEDGHYAWKERIEHVAWHHELGQTLKTSRPDFHLIQHLWQKRLIGDDDLKELNGVWHLSSNDGGVENLPSVREQKTPLRIVPSDYNRKVLAWLDSLDAPEYLATQRDSPAPKEVDKTEALTDAAKAANTKYQIDEDGPDIRLGTTSPRLSHFISVMEHPPSPPVRQEILLPTVLEALLVEPSLNPSPPNPESEAIQLPTVLEAPLVEPSLDPSPLNLESQAAIRLPTVLEAPLAKPLHDPSPPNLELEAAIRPPTVQQVPVINPSLDPLPLSAEELEAELLIPAVLEAQSIEPSFEPSSVEPSRTTSEESNAHSKKRRRGTETHDVESSNVMSKKCLKSSRQLSPRSGTWRSCRNMARRGEGEARH</sequence>
<dbReference type="GeneID" id="54469686"/>
<reference evidence="2 4" key="1">
    <citation type="journal article" date="2020" name="Stud. Mycol.">
        <title>101 Dothideomycetes genomes: a test case for predicting lifestyles and emergence of pathogens.</title>
        <authorList>
            <person name="Haridas S."/>
            <person name="Albert R."/>
            <person name="Binder M."/>
            <person name="Bloem J."/>
            <person name="Labutti K."/>
            <person name="Salamov A."/>
            <person name="Andreopoulos B."/>
            <person name="Baker S."/>
            <person name="Barry K."/>
            <person name="Bills G."/>
            <person name="Bluhm B."/>
            <person name="Cannon C."/>
            <person name="Castanera R."/>
            <person name="Culley D."/>
            <person name="Daum C."/>
            <person name="Ezra D."/>
            <person name="Gonzalez J."/>
            <person name="Henrissat B."/>
            <person name="Kuo A."/>
            <person name="Liang C."/>
            <person name="Lipzen A."/>
            <person name="Lutzoni F."/>
            <person name="Magnuson J."/>
            <person name="Mondo S."/>
            <person name="Nolan M."/>
            <person name="Ohm R."/>
            <person name="Pangilinan J."/>
            <person name="Park H.-J."/>
            <person name="Ramirez L."/>
            <person name="Alfaro M."/>
            <person name="Sun H."/>
            <person name="Tritt A."/>
            <person name="Yoshinaga Y."/>
            <person name="Zwiers L.-H."/>
            <person name="Turgeon B."/>
            <person name="Goodwin S."/>
            <person name="Spatafora J."/>
            <person name="Crous P."/>
            <person name="Grigoriev I."/>
        </authorList>
    </citation>
    <scope>NUCLEOTIDE SEQUENCE</scope>
    <source>
        <strain evidence="2 4">CBS 304.34</strain>
    </source>
</reference>
<evidence type="ECO:0000313" key="2">
    <source>
        <dbReference type="EMBL" id="KAF2807739.1"/>
    </source>
</evidence>
<reference evidence="4" key="3">
    <citation type="submission" date="2025-04" db="UniProtKB">
        <authorList>
            <consortium name="RefSeq"/>
        </authorList>
    </citation>
    <scope>IDENTIFICATION</scope>
    <source>
        <strain evidence="4">CBS 304.34</strain>
    </source>
</reference>
<evidence type="ECO:0000313" key="4">
    <source>
        <dbReference type="RefSeq" id="XP_033574703.1"/>
    </source>
</evidence>
<gene>
    <name evidence="2 4" type="ORF">BDZ99DRAFT_64828</name>
</gene>
<protein>
    <submittedName>
        <fullName evidence="2 4">Uncharacterized protein</fullName>
    </submittedName>
</protein>
<dbReference type="Proteomes" id="UP000504636">
    <property type="component" value="Unplaced"/>
</dbReference>
<feature type="compositionally biased region" description="Polar residues" evidence="1">
    <location>
        <begin position="486"/>
        <end position="499"/>
    </location>
</feature>
<dbReference type="AlphaFoldDB" id="A0A6A6YGL3"/>
<accession>A0A6A6YGL3</accession>
<evidence type="ECO:0000313" key="3">
    <source>
        <dbReference type="Proteomes" id="UP000504636"/>
    </source>
</evidence>
<name>A0A6A6YGL3_9PEZI</name>